<evidence type="ECO:0000313" key="11">
    <source>
        <dbReference type="Proteomes" id="UP001359485"/>
    </source>
</evidence>
<dbReference type="Proteomes" id="UP001359485">
    <property type="component" value="Unassembled WGS sequence"/>
</dbReference>
<organism evidence="10 11">
    <name type="scientific">Polyplax serrata</name>
    <name type="common">Common mouse louse</name>
    <dbReference type="NCBI Taxonomy" id="468196"/>
    <lineage>
        <taxon>Eukaryota</taxon>
        <taxon>Metazoa</taxon>
        <taxon>Ecdysozoa</taxon>
        <taxon>Arthropoda</taxon>
        <taxon>Hexapoda</taxon>
        <taxon>Insecta</taxon>
        <taxon>Pterygota</taxon>
        <taxon>Neoptera</taxon>
        <taxon>Paraneoptera</taxon>
        <taxon>Psocodea</taxon>
        <taxon>Troctomorpha</taxon>
        <taxon>Phthiraptera</taxon>
        <taxon>Anoplura</taxon>
        <taxon>Polyplacidae</taxon>
        <taxon>Polyplax</taxon>
    </lineage>
</organism>
<evidence type="ECO:0000256" key="5">
    <source>
        <dbReference type="ARBA" id="ARBA00022867"/>
    </source>
</evidence>
<dbReference type="InterPro" id="IPR002168">
    <property type="entry name" value="Lipase_GDXG_HIS_AS"/>
</dbReference>
<keyword evidence="11" id="KW-1185">Reference proteome</keyword>
<accession>A0ABR1B0S4</accession>
<dbReference type="PROSITE" id="PS00941">
    <property type="entry name" value="CARBOXYLESTERASE_B_2"/>
    <property type="match status" value="1"/>
</dbReference>
<evidence type="ECO:0000256" key="1">
    <source>
        <dbReference type="ARBA" id="ARBA00005964"/>
    </source>
</evidence>
<evidence type="ECO:0000259" key="9">
    <source>
        <dbReference type="Pfam" id="PF00135"/>
    </source>
</evidence>
<dbReference type="PANTHER" id="PTHR43142">
    <property type="entry name" value="CARBOXYLIC ESTER HYDROLASE"/>
    <property type="match status" value="1"/>
</dbReference>
<keyword evidence="6" id="KW-0325">Glycoprotein</keyword>
<comment type="similarity">
    <text evidence="1 8">Belongs to the type-B carboxylesterase/lipase family.</text>
</comment>
<keyword evidence="4 8" id="KW-0378">Hydrolase</keyword>
<dbReference type="SUPFAM" id="SSF53474">
    <property type="entry name" value="alpha/beta-Hydrolases"/>
    <property type="match status" value="1"/>
</dbReference>
<gene>
    <name evidence="10" type="ORF">RUM44_007475</name>
</gene>
<dbReference type="EMBL" id="JAWJWF010000005">
    <property type="protein sequence ID" value="KAK6632433.1"/>
    <property type="molecule type" value="Genomic_DNA"/>
</dbReference>
<feature type="domain" description="Carboxylesterase type B" evidence="9">
    <location>
        <begin position="9"/>
        <end position="528"/>
    </location>
</feature>
<evidence type="ECO:0000256" key="8">
    <source>
        <dbReference type="RuleBase" id="RU361235"/>
    </source>
</evidence>
<dbReference type="InterPro" id="IPR002018">
    <property type="entry name" value="CarbesteraseB"/>
</dbReference>
<dbReference type="PANTHER" id="PTHR43142:SF1">
    <property type="entry name" value="CARBOXYLIC ESTER HYDROLASE"/>
    <property type="match status" value="1"/>
</dbReference>
<evidence type="ECO:0000256" key="3">
    <source>
        <dbReference type="ARBA" id="ARBA00022487"/>
    </source>
</evidence>
<proteinExistence type="inferred from homology"/>
<comment type="catalytic activity">
    <reaction evidence="7">
        <text>acetylcholine + H2O = choline + acetate + H(+)</text>
        <dbReference type="Rhea" id="RHEA:17561"/>
        <dbReference type="ChEBI" id="CHEBI:15354"/>
        <dbReference type="ChEBI" id="CHEBI:15355"/>
        <dbReference type="ChEBI" id="CHEBI:15377"/>
        <dbReference type="ChEBI" id="CHEBI:15378"/>
        <dbReference type="ChEBI" id="CHEBI:30089"/>
        <dbReference type="EC" id="3.1.1.7"/>
    </reaction>
</comment>
<dbReference type="EC" id="3.1.1.-" evidence="8"/>
<name>A0ABR1B0S4_POLSC</name>
<dbReference type="InterPro" id="IPR019819">
    <property type="entry name" value="Carboxylesterase_B_CS"/>
</dbReference>
<dbReference type="InterPro" id="IPR029058">
    <property type="entry name" value="AB_hydrolase_fold"/>
</dbReference>
<reference evidence="10 11" key="1">
    <citation type="submission" date="2023-09" db="EMBL/GenBank/DDBJ databases">
        <title>Genomes of two closely related lineages of the louse Polyplax serrata with different host specificities.</title>
        <authorList>
            <person name="Martinu J."/>
            <person name="Tarabai H."/>
            <person name="Stefka J."/>
            <person name="Hypsa V."/>
        </authorList>
    </citation>
    <scope>NUCLEOTIDE SEQUENCE [LARGE SCALE GENOMIC DNA]</scope>
    <source>
        <strain evidence="10">98ZLc_SE</strain>
    </source>
</reference>
<evidence type="ECO:0000256" key="6">
    <source>
        <dbReference type="ARBA" id="ARBA00023180"/>
    </source>
</evidence>
<sequence length="544" mass="60826">MAEQKLDFAVVEISDGILRGKKVVSDRGKTYMSFQGIPYGKAPVGELRFKAPEPADPWPGTRDALKEGPMAPSLDFSTRKYGENCSEDCLYLNVYTPQLPKTESDASMAVMFWIHGGGFTYGSGSTDFYGPDYLVTEDVVVVTCNYRLGALGFLSLQTAECPGNYGLKDMILALKWCQKNISKFGGNPNNVTIFGESAGGASVHYLTLSKMAEGLFHRAIAQSGVCHNSWGLARKPRESAFKLAEYLGCMTNDEKKVLECLKAATPMDLVKYAKHILQDVDPNEYYTQNAFVPCVEPSGPDCVIDKHPDDLYKNGEMKRIPFMLGANTLEGLIMIALRGDPTLKKLNTETDLYKLIPVTLNVQSDGKEADEIKNKIKTFYFKDGFDENNYVRALSQIYFLNGINQVIEHQSHISSNSHPTFVYHYVYDGDVFCLKTLFGYGHWKGTCHGDEISYLFKMNIFKSTISPGTRDFAMMETLTKMWTDFAKTGNPLPGGSWSPISVGRLPYMEIGETLTQKADLEKSDFEFWQDIHKIASRDKSNCKL</sequence>
<dbReference type="PRINTS" id="PR00878">
    <property type="entry name" value="CHOLNESTRASE"/>
</dbReference>
<evidence type="ECO:0000313" key="10">
    <source>
        <dbReference type="EMBL" id="KAK6632433.1"/>
    </source>
</evidence>
<dbReference type="PROSITE" id="PS01173">
    <property type="entry name" value="LIPASE_GDXG_HIS"/>
    <property type="match status" value="1"/>
</dbReference>
<evidence type="ECO:0000256" key="2">
    <source>
        <dbReference type="ARBA" id="ARBA00010515"/>
    </source>
</evidence>
<keyword evidence="3" id="KW-0719">Serine esterase</keyword>
<protein>
    <recommendedName>
        <fullName evidence="8">Carboxylic ester hydrolase</fullName>
        <ecNumber evidence="8">3.1.1.-</ecNumber>
    </recommendedName>
</protein>
<evidence type="ECO:0000256" key="4">
    <source>
        <dbReference type="ARBA" id="ARBA00022801"/>
    </source>
</evidence>
<dbReference type="Pfam" id="PF00135">
    <property type="entry name" value="COesterase"/>
    <property type="match status" value="1"/>
</dbReference>
<comment type="similarity">
    <text evidence="2">Belongs to the 'GDXG' lipolytic enzyme family.</text>
</comment>
<comment type="caution">
    <text evidence="10">The sequence shown here is derived from an EMBL/GenBank/DDBJ whole genome shotgun (WGS) entry which is preliminary data.</text>
</comment>
<dbReference type="Gene3D" id="3.40.50.1820">
    <property type="entry name" value="alpha/beta hydrolase"/>
    <property type="match status" value="1"/>
</dbReference>
<dbReference type="InterPro" id="IPR000997">
    <property type="entry name" value="Cholinesterase"/>
</dbReference>
<evidence type="ECO:0000256" key="7">
    <source>
        <dbReference type="ARBA" id="ARBA00048484"/>
    </source>
</evidence>
<dbReference type="PROSITE" id="PS00122">
    <property type="entry name" value="CARBOXYLESTERASE_B_1"/>
    <property type="match status" value="1"/>
</dbReference>
<keyword evidence="5" id="KW-0531">Neurotransmitter degradation</keyword>
<dbReference type="InterPro" id="IPR019826">
    <property type="entry name" value="Carboxylesterase_B_AS"/>
</dbReference>